<evidence type="ECO:0000313" key="5">
    <source>
        <dbReference type="EnsemblPlants" id="OPUNC07G08170.1"/>
    </source>
</evidence>
<dbReference type="InterPro" id="IPR002885">
    <property type="entry name" value="PPR_rpt"/>
</dbReference>
<evidence type="ECO:0000256" key="1">
    <source>
        <dbReference type="ARBA" id="ARBA00022737"/>
    </source>
</evidence>
<dbReference type="Proteomes" id="UP000026962">
    <property type="component" value="Chromosome 7"/>
</dbReference>
<dbReference type="GO" id="GO:0009451">
    <property type="term" value="P:RNA modification"/>
    <property type="evidence" value="ECO:0007669"/>
    <property type="project" value="InterPro"/>
</dbReference>
<evidence type="ECO:0000256" key="3">
    <source>
        <dbReference type="PROSITE-ProRule" id="PRU00708"/>
    </source>
</evidence>
<keyword evidence="6" id="KW-1185">Reference proteome</keyword>
<dbReference type="InterPro" id="IPR011990">
    <property type="entry name" value="TPR-like_helical_dom_sf"/>
</dbReference>
<reference evidence="5" key="2">
    <citation type="submission" date="2018-05" db="EMBL/GenBank/DDBJ databases">
        <title>OpunRS2 (Oryza punctata Reference Sequence Version 2).</title>
        <authorList>
            <person name="Zhang J."/>
            <person name="Kudrna D."/>
            <person name="Lee S."/>
            <person name="Talag J."/>
            <person name="Welchert J."/>
            <person name="Wing R.A."/>
        </authorList>
    </citation>
    <scope>NUCLEOTIDE SEQUENCE [LARGE SCALE GENOMIC DNA]</scope>
</reference>
<organism evidence="5">
    <name type="scientific">Oryza punctata</name>
    <name type="common">Red rice</name>
    <dbReference type="NCBI Taxonomy" id="4537"/>
    <lineage>
        <taxon>Eukaryota</taxon>
        <taxon>Viridiplantae</taxon>
        <taxon>Streptophyta</taxon>
        <taxon>Embryophyta</taxon>
        <taxon>Tracheophyta</taxon>
        <taxon>Spermatophyta</taxon>
        <taxon>Magnoliopsida</taxon>
        <taxon>Liliopsida</taxon>
        <taxon>Poales</taxon>
        <taxon>Poaceae</taxon>
        <taxon>BOP clade</taxon>
        <taxon>Oryzoideae</taxon>
        <taxon>Oryzeae</taxon>
        <taxon>Oryzinae</taxon>
        <taxon>Oryza</taxon>
    </lineage>
</organism>
<dbReference type="FunFam" id="1.25.40.10:FF:000834">
    <property type="entry name" value="Pentatricopeptide repeat-containing protein"/>
    <property type="match status" value="1"/>
</dbReference>
<accession>A0A0E0LIW5</accession>
<evidence type="ECO:0000256" key="2">
    <source>
        <dbReference type="ARBA" id="ARBA00022946"/>
    </source>
</evidence>
<sequence>MARFSIAKPFAAAAAAPRVSPRRRLSTNATTARGALPLLALRKPTKPPPPPLHPRPSLPVPTTSGDDDEDVRRKPATDATASLCSSGAGDVLRLLDALRLPPDEDVYVSLLRDCADAAEVSSVHAHIAGKFSVYGLPLPLANRLVLAYAACGDIRAARKVFDEMPAKNGITWATMVSAYSDGCFHHDALQLFARMCHQVRGLTGDHYAHAVVAVLRSCARVNELHFGEQVHAFIVKKNGICGDVGSSLLQLYCDSGQLSSAQHVLEMMRCSCQEPVPEGAWTSLITAYHRDGILDDAIDIFRDMASSGIVRSSFSLSSILAVCAEAKNKGSYGQQVHADAIKRGLDMNQFVGSGLLHMYAKQGQLADAARAFEAIDGKPDAVCWNAMAMAYARSGMYREATRVVYQMKGAGMNPSELTINEVKLACFR</sequence>
<evidence type="ECO:0008006" key="7">
    <source>
        <dbReference type="Google" id="ProtNLM"/>
    </source>
</evidence>
<dbReference type="PROSITE" id="PS51375">
    <property type="entry name" value="PPR"/>
    <property type="match status" value="2"/>
</dbReference>
<dbReference type="STRING" id="4537.A0A0E0LIW5"/>
<dbReference type="PANTHER" id="PTHR47926">
    <property type="entry name" value="PENTATRICOPEPTIDE REPEAT-CONTAINING PROTEIN"/>
    <property type="match status" value="1"/>
</dbReference>
<reference evidence="5" key="1">
    <citation type="submission" date="2015-04" db="UniProtKB">
        <authorList>
            <consortium name="EnsemblPlants"/>
        </authorList>
    </citation>
    <scope>IDENTIFICATION</scope>
</reference>
<dbReference type="OMA" id="SDGCFHH"/>
<feature type="repeat" description="PPR" evidence="3">
    <location>
        <begin position="277"/>
        <end position="311"/>
    </location>
</feature>
<dbReference type="InterPro" id="IPR046960">
    <property type="entry name" value="PPR_At4g14850-like_plant"/>
</dbReference>
<dbReference type="GO" id="GO:0003723">
    <property type="term" value="F:RNA binding"/>
    <property type="evidence" value="ECO:0007669"/>
    <property type="project" value="InterPro"/>
</dbReference>
<protein>
    <recommendedName>
        <fullName evidence="7">Pentacotripeptide-repeat region of PRORP domain-containing protein</fullName>
    </recommendedName>
</protein>
<proteinExistence type="predicted"/>
<feature type="compositionally biased region" description="Pro residues" evidence="4">
    <location>
        <begin position="46"/>
        <end position="59"/>
    </location>
</feature>
<dbReference type="Pfam" id="PF01535">
    <property type="entry name" value="PPR"/>
    <property type="match status" value="5"/>
</dbReference>
<dbReference type="Gene3D" id="1.25.40.10">
    <property type="entry name" value="Tetratricopeptide repeat domain"/>
    <property type="match status" value="3"/>
</dbReference>
<keyword evidence="2" id="KW-0809">Transit peptide</keyword>
<dbReference type="eggNOG" id="KOG4197">
    <property type="taxonomic scope" value="Eukaryota"/>
</dbReference>
<feature type="repeat" description="PPR" evidence="3">
    <location>
        <begin position="380"/>
        <end position="414"/>
    </location>
</feature>
<dbReference type="Gramene" id="OPUNC07G08170.1">
    <property type="protein sequence ID" value="OPUNC07G08170.1"/>
    <property type="gene ID" value="OPUNC07G08170"/>
</dbReference>
<dbReference type="EnsemblPlants" id="OPUNC07G08170.1">
    <property type="protein sequence ID" value="OPUNC07G08170.1"/>
    <property type="gene ID" value="OPUNC07G08170"/>
</dbReference>
<name>A0A0E0LIW5_ORYPU</name>
<evidence type="ECO:0000256" key="4">
    <source>
        <dbReference type="SAM" id="MobiDB-lite"/>
    </source>
</evidence>
<dbReference type="HOGENOM" id="CLU_626085_0_0_1"/>
<keyword evidence="1" id="KW-0677">Repeat</keyword>
<dbReference type="AlphaFoldDB" id="A0A0E0LIW5"/>
<evidence type="ECO:0000313" key="6">
    <source>
        <dbReference type="Proteomes" id="UP000026962"/>
    </source>
</evidence>
<feature type="region of interest" description="Disordered" evidence="4">
    <location>
        <begin position="16"/>
        <end position="82"/>
    </location>
</feature>
<dbReference type="NCBIfam" id="TIGR00756">
    <property type="entry name" value="PPR"/>
    <property type="match status" value="2"/>
</dbReference>
<dbReference type="PANTHER" id="PTHR47926:SF439">
    <property type="entry name" value="PENTACOTRIPEPTIDE-REPEAT REGION OF PRORP DOMAIN-CONTAINING PROTEIN"/>
    <property type="match status" value="1"/>
</dbReference>